<evidence type="ECO:0000256" key="1">
    <source>
        <dbReference type="ARBA" id="ARBA00023015"/>
    </source>
</evidence>
<evidence type="ECO:0000259" key="4">
    <source>
        <dbReference type="PROSITE" id="PS01124"/>
    </source>
</evidence>
<dbReference type="RefSeq" id="WP_210759443.1">
    <property type="nucleotide sequence ID" value="NZ_CP060139.1"/>
</dbReference>
<proteinExistence type="predicted"/>
<dbReference type="InterPro" id="IPR018062">
    <property type="entry name" value="HTH_AraC-typ_CS"/>
</dbReference>
<keyword evidence="2" id="KW-0238">DNA-binding</keyword>
<dbReference type="PRINTS" id="PR00032">
    <property type="entry name" value="HTHARAC"/>
</dbReference>
<evidence type="ECO:0000256" key="2">
    <source>
        <dbReference type="ARBA" id="ARBA00023125"/>
    </source>
</evidence>
<keyword evidence="6" id="KW-1185">Reference proteome</keyword>
<keyword evidence="3" id="KW-0804">Transcription</keyword>
<dbReference type="Pfam" id="PF12833">
    <property type="entry name" value="HTH_18"/>
    <property type="match status" value="1"/>
</dbReference>
<dbReference type="PROSITE" id="PS01124">
    <property type="entry name" value="HTH_ARAC_FAMILY_2"/>
    <property type="match status" value="1"/>
</dbReference>
<dbReference type="SMART" id="SM00342">
    <property type="entry name" value="HTH_ARAC"/>
    <property type="match status" value="1"/>
</dbReference>
<dbReference type="InterPro" id="IPR009057">
    <property type="entry name" value="Homeodomain-like_sf"/>
</dbReference>
<dbReference type="InterPro" id="IPR020449">
    <property type="entry name" value="Tscrpt_reg_AraC-type_HTH"/>
</dbReference>
<name>A0A7H0VGR8_9FLAO</name>
<dbReference type="InterPro" id="IPR018060">
    <property type="entry name" value="HTH_AraC"/>
</dbReference>
<dbReference type="KEGG" id="chyd:H4K34_03480"/>
<dbReference type="InterPro" id="IPR053142">
    <property type="entry name" value="PchR_regulatory_protein"/>
</dbReference>
<dbReference type="Gene3D" id="1.10.10.60">
    <property type="entry name" value="Homeodomain-like"/>
    <property type="match status" value="2"/>
</dbReference>
<reference evidence="5 6" key="1">
    <citation type="submission" date="2020-08" db="EMBL/GenBank/DDBJ databases">
        <title>Croceimicrobium hydrocarbonivorans gen. nov., sp. nov., a novel marine bacterium isolated from a bacterial consortium that degrades polyethylene terephthalate.</title>
        <authorList>
            <person name="Liu R."/>
        </authorList>
    </citation>
    <scope>NUCLEOTIDE SEQUENCE [LARGE SCALE GENOMIC DNA]</scope>
    <source>
        <strain evidence="5 6">A20-9</strain>
    </source>
</reference>
<evidence type="ECO:0000313" key="5">
    <source>
        <dbReference type="EMBL" id="QNR24916.1"/>
    </source>
</evidence>
<feature type="domain" description="HTH araC/xylS-type" evidence="4">
    <location>
        <begin position="202"/>
        <end position="300"/>
    </location>
</feature>
<dbReference type="GO" id="GO:0043565">
    <property type="term" value="F:sequence-specific DNA binding"/>
    <property type="evidence" value="ECO:0007669"/>
    <property type="project" value="InterPro"/>
</dbReference>
<evidence type="ECO:0000256" key="3">
    <source>
        <dbReference type="ARBA" id="ARBA00023163"/>
    </source>
</evidence>
<dbReference type="AlphaFoldDB" id="A0A7H0VGR8"/>
<protein>
    <submittedName>
        <fullName evidence="5">Helix-turn-helix transcriptional regulator</fullName>
    </submittedName>
</protein>
<dbReference type="GO" id="GO:0003700">
    <property type="term" value="F:DNA-binding transcription factor activity"/>
    <property type="evidence" value="ECO:0007669"/>
    <property type="project" value="InterPro"/>
</dbReference>
<dbReference type="PROSITE" id="PS00041">
    <property type="entry name" value="HTH_ARAC_FAMILY_1"/>
    <property type="match status" value="1"/>
</dbReference>
<dbReference type="PANTHER" id="PTHR47893:SF1">
    <property type="entry name" value="REGULATORY PROTEIN PCHR"/>
    <property type="match status" value="1"/>
</dbReference>
<organism evidence="5 6">
    <name type="scientific">Croceimicrobium hydrocarbonivorans</name>
    <dbReference type="NCBI Taxonomy" id="2761580"/>
    <lineage>
        <taxon>Bacteria</taxon>
        <taxon>Pseudomonadati</taxon>
        <taxon>Bacteroidota</taxon>
        <taxon>Flavobacteriia</taxon>
        <taxon>Flavobacteriales</taxon>
        <taxon>Owenweeksiaceae</taxon>
        <taxon>Croceimicrobium</taxon>
    </lineage>
</organism>
<dbReference type="PANTHER" id="PTHR47893">
    <property type="entry name" value="REGULATORY PROTEIN PCHR"/>
    <property type="match status" value="1"/>
</dbReference>
<dbReference type="EMBL" id="CP060139">
    <property type="protein sequence ID" value="QNR24916.1"/>
    <property type="molecule type" value="Genomic_DNA"/>
</dbReference>
<sequence length="301" mass="34931">MELNFEILGPEINTRKSRVKHTALGPDMAMIKVEHSEDEALKMRREIDQSLIQIYFAYEGGAEFAFHGGSYKLKLEAEKNLLFYNPLQALPMEITVEPKSKLLFLYVTVERLHRMFVEASEELAFINPDNVNKKFYSDGKLEPSTMVALSQMFQVPVHGPAQRIFEESKVFEILAWYFNRREGTDVEACPFLENEDNVQKIRLAKKILIERMTDPPTIPELALEVGLNEYRLKEGFKNIYATTVFKYLNDYRLDVARQVLDEGKVKVNEVAYHIGYTNPSHFIAAFRKKFGVTPKKYLMNR</sequence>
<evidence type="ECO:0000313" key="6">
    <source>
        <dbReference type="Proteomes" id="UP000516305"/>
    </source>
</evidence>
<dbReference type="SUPFAM" id="SSF46689">
    <property type="entry name" value="Homeodomain-like"/>
    <property type="match status" value="1"/>
</dbReference>
<gene>
    <name evidence="5" type="ORF">H4K34_03480</name>
</gene>
<accession>A0A7H0VGR8</accession>
<keyword evidence="1" id="KW-0805">Transcription regulation</keyword>
<dbReference type="Proteomes" id="UP000516305">
    <property type="component" value="Chromosome"/>
</dbReference>